<dbReference type="PANTHER" id="PTHR21310">
    <property type="entry name" value="AMINOGLYCOSIDE PHOSPHOTRANSFERASE-RELATED-RELATED"/>
    <property type="match status" value="1"/>
</dbReference>
<evidence type="ECO:0000259" key="1">
    <source>
        <dbReference type="Pfam" id="PF01636"/>
    </source>
</evidence>
<protein>
    <submittedName>
        <fullName evidence="2">Phosphotransferase</fullName>
    </submittedName>
</protein>
<dbReference type="AlphaFoldDB" id="A0A7K1FEK6"/>
<proteinExistence type="predicted"/>
<keyword evidence="2" id="KW-0808">Transferase</keyword>
<dbReference type="Gene3D" id="3.30.200.20">
    <property type="entry name" value="Phosphorylase Kinase, domain 1"/>
    <property type="match status" value="1"/>
</dbReference>
<dbReference type="InterPro" id="IPR011009">
    <property type="entry name" value="Kinase-like_dom_sf"/>
</dbReference>
<dbReference type="PANTHER" id="PTHR21310:SF40">
    <property type="entry name" value="AMINOGLYCOSIDE PHOSPHOTRANSFERASE DOMAIN-CONTAINING PROTEIN-RELATED"/>
    <property type="match status" value="1"/>
</dbReference>
<gene>
    <name evidence="2" type="ORF">GIS00_01105</name>
</gene>
<dbReference type="InterPro" id="IPR041726">
    <property type="entry name" value="ACAD10_11_N"/>
</dbReference>
<evidence type="ECO:0000313" key="3">
    <source>
        <dbReference type="Proteomes" id="UP000460221"/>
    </source>
</evidence>
<reference evidence="2 3" key="1">
    <citation type="submission" date="2019-11" db="EMBL/GenBank/DDBJ databases">
        <authorList>
            <person name="Jiang L.-Q."/>
        </authorList>
    </citation>
    <scope>NUCLEOTIDE SEQUENCE [LARGE SCALE GENOMIC DNA]</scope>
    <source>
        <strain evidence="2 3">YIM 132087</strain>
    </source>
</reference>
<evidence type="ECO:0000313" key="2">
    <source>
        <dbReference type="EMBL" id="MTD12542.1"/>
    </source>
</evidence>
<feature type="domain" description="Aminoglycoside phosphotransferase" evidence="1">
    <location>
        <begin position="17"/>
        <end position="248"/>
    </location>
</feature>
<accession>A0A7K1FEK6</accession>
<organism evidence="2 3">
    <name type="scientific">Nakamurella alba</name>
    <dbReference type="NCBI Taxonomy" id="2665158"/>
    <lineage>
        <taxon>Bacteria</taxon>
        <taxon>Bacillati</taxon>
        <taxon>Actinomycetota</taxon>
        <taxon>Actinomycetes</taxon>
        <taxon>Nakamurellales</taxon>
        <taxon>Nakamurellaceae</taxon>
        <taxon>Nakamurella</taxon>
    </lineage>
</organism>
<comment type="caution">
    <text evidence="2">The sequence shown here is derived from an EMBL/GenBank/DDBJ whole genome shotgun (WGS) entry which is preliminary data.</text>
</comment>
<dbReference type="Gene3D" id="3.90.1200.10">
    <property type="match status" value="1"/>
</dbReference>
<dbReference type="InterPro" id="IPR051678">
    <property type="entry name" value="AGP_Transferase"/>
</dbReference>
<dbReference type="CDD" id="cd05154">
    <property type="entry name" value="ACAD10_11_N-like"/>
    <property type="match status" value="1"/>
</dbReference>
<dbReference type="GO" id="GO:0016740">
    <property type="term" value="F:transferase activity"/>
    <property type="evidence" value="ECO:0007669"/>
    <property type="project" value="UniProtKB-KW"/>
</dbReference>
<dbReference type="Pfam" id="PF01636">
    <property type="entry name" value="APH"/>
    <property type="match status" value="1"/>
</dbReference>
<dbReference type="EMBL" id="WLYK01000001">
    <property type="protein sequence ID" value="MTD12542.1"/>
    <property type="molecule type" value="Genomic_DNA"/>
</dbReference>
<dbReference type="Proteomes" id="UP000460221">
    <property type="component" value="Unassembled WGS sequence"/>
</dbReference>
<sequence>MTHWFAARGHQFDASGARRFTGGLANVNQLVTFDGRPAVLRHPPVGPRQVGANDMAREWKVLSGLGAVYPLAPLGLAYCDDESVLGVPFLLVEFRDGIAIGADMPPMGAVDAPKRLTGALVGVMAELHDVDPAAAGVADLGRPENFLSRQVTSWHKRAGAVWPQDIPAGIDRMSAALAAKVPVDDEVCLLHMDLKFDNMLVNPDTCDAQAVIDWDMATRGTPLFDLAVLLAYWIEPSDPADVQALERVPSLRDGFGSRTDLAEQYLARTGRSGDNLVWLVALARYRLAVLWMQLFRLWQQGSVIGDGYADFERLALALLDLAEHNYLKGTL</sequence>
<dbReference type="SUPFAM" id="SSF56112">
    <property type="entry name" value="Protein kinase-like (PK-like)"/>
    <property type="match status" value="1"/>
</dbReference>
<keyword evidence="3" id="KW-1185">Reference proteome</keyword>
<name>A0A7K1FEK6_9ACTN</name>
<dbReference type="InterPro" id="IPR002575">
    <property type="entry name" value="Aminoglycoside_PTrfase"/>
</dbReference>